<feature type="domain" description="Macro" evidence="1">
    <location>
        <begin position="1"/>
        <end position="177"/>
    </location>
</feature>
<evidence type="ECO:0000313" key="3">
    <source>
        <dbReference type="Proteomes" id="UP000005096"/>
    </source>
</evidence>
<evidence type="ECO:0000313" key="2">
    <source>
        <dbReference type="EMBL" id="EFQ24812.1"/>
    </source>
</evidence>
<dbReference type="Pfam" id="PF01661">
    <property type="entry name" value="Macro"/>
    <property type="match status" value="1"/>
</dbReference>
<reference evidence="2 3" key="1">
    <citation type="journal article" date="2010" name="Stand. Genomic Sci.">
        <title>Non-contiguous finished genome sequence of Aminomonas paucivorans type strain (GLU-3).</title>
        <authorList>
            <person name="Pitluck S."/>
            <person name="Yasawong M."/>
            <person name="Held B."/>
            <person name="Lapidus A."/>
            <person name="Nolan M."/>
            <person name="Copeland A."/>
            <person name="Lucas S."/>
            <person name="Del Rio T.G."/>
            <person name="Tice H."/>
            <person name="Cheng J.F."/>
            <person name="Chertkov O."/>
            <person name="Goodwin L."/>
            <person name="Tapia R."/>
            <person name="Han C."/>
            <person name="Liolios K."/>
            <person name="Ivanova N."/>
            <person name="Mavromatis K."/>
            <person name="Ovchinnikova G."/>
            <person name="Pati A."/>
            <person name="Chen A."/>
            <person name="Palaniappan K."/>
            <person name="Land M."/>
            <person name="Hauser L."/>
            <person name="Chang Y.J."/>
            <person name="Jeffries C.D."/>
            <person name="Pukall R."/>
            <person name="Spring S."/>
            <person name="Rohde M."/>
            <person name="Sikorski J."/>
            <person name="Goker M."/>
            <person name="Woyke T."/>
            <person name="Bristow J."/>
            <person name="Eisen J.A."/>
            <person name="Markowitz V."/>
            <person name="Hugenholtz P."/>
            <person name="Kyrpides N.C."/>
            <person name="Klenk H.P."/>
        </authorList>
    </citation>
    <scope>NUCLEOTIDE SEQUENCE [LARGE SCALE GENOMIC DNA]</scope>
    <source>
        <strain evidence="2 3">DSM 12260</strain>
    </source>
</reference>
<dbReference type="PROSITE" id="PS51154">
    <property type="entry name" value="MACRO"/>
    <property type="match status" value="1"/>
</dbReference>
<dbReference type="SUPFAM" id="SSF52949">
    <property type="entry name" value="Macro domain-like"/>
    <property type="match status" value="1"/>
</dbReference>
<gene>
    <name evidence="2" type="ORF">Apau_2405</name>
</gene>
<dbReference type="SMART" id="SM00506">
    <property type="entry name" value="A1pp"/>
    <property type="match status" value="1"/>
</dbReference>
<dbReference type="OrthoDB" id="6194521at2"/>
<dbReference type="InterPro" id="IPR002589">
    <property type="entry name" value="Macro_dom"/>
</dbReference>
<dbReference type="RefSeq" id="WP_006302060.1">
    <property type="nucleotide sequence ID" value="NZ_CM001022.1"/>
</dbReference>
<dbReference type="eggNOG" id="COG2110">
    <property type="taxonomic scope" value="Bacteria"/>
</dbReference>
<protein>
    <submittedName>
        <fullName evidence="2">Appr-1-p processing domain protein</fullName>
    </submittedName>
</protein>
<dbReference type="AlphaFoldDB" id="E3D0S4"/>
<evidence type="ECO:0000259" key="1">
    <source>
        <dbReference type="PROSITE" id="PS51154"/>
    </source>
</evidence>
<dbReference type="PANTHER" id="PTHR11106">
    <property type="entry name" value="GANGLIOSIDE INDUCED DIFFERENTIATION ASSOCIATED PROTEIN 2-RELATED"/>
    <property type="match status" value="1"/>
</dbReference>
<dbReference type="PaxDb" id="584708-Apau_2405"/>
<dbReference type="InterPro" id="IPR043472">
    <property type="entry name" value="Macro_dom-like"/>
</dbReference>
<dbReference type="Proteomes" id="UP000005096">
    <property type="component" value="Chromosome"/>
</dbReference>
<organism evidence="2 3">
    <name type="scientific">Aminomonas paucivorans DSM 12260</name>
    <dbReference type="NCBI Taxonomy" id="584708"/>
    <lineage>
        <taxon>Bacteria</taxon>
        <taxon>Thermotogati</taxon>
        <taxon>Synergistota</taxon>
        <taxon>Synergistia</taxon>
        <taxon>Synergistales</taxon>
        <taxon>Synergistaceae</taxon>
        <taxon>Aminomonas</taxon>
    </lineage>
</organism>
<accession>E3D0S4</accession>
<dbReference type="Gene3D" id="3.40.220.10">
    <property type="entry name" value="Leucine Aminopeptidase, subunit E, domain 1"/>
    <property type="match status" value="1"/>
</dbReference>
<keyword evidence="3" id="KW-1185">Reference proteome</keyword>
<sequence>MESTFDLGGGLVLRVREGDLCAYEGDCVANAANNHFWMGAGVAGALKRAGGAEIEREAAAQGPVPVGGAVLTGGGRLQARHVVHGAVMGQDLVTGEEPIRAATGACLALCRDRGLRSVAFPAFGTGVGGFPLEACARIMLGEVERFASAPGSVGEVAFVLFGAAAYRVFEEEARRRFSHPTA</sequence>
<dbReference type="HOGENOM" id="CLU_046550_7_2_0"/>
<dbReference type="STRING" id="584708.Apau_2405"/>
<dbReference type="PANTHER" id="PTHR11106:SF111">
    <property type="entry name" value="MACRO DOMAIN-CONTAINING PROTEIN"/>
    <property type="match status" value="1"/>
</dbReference>
<proteinExistence type="predicted"/>
<dbReference type="EMBL" id="CM001022">
    <property type="protein sequence ID" value="EFQ24812.1"/>
    <property type="molecule type" value="Genomic_DNA"/>
</dbReference>
<name>E3D0S4_9BACT</name>